<proteinExistence type="predicted"/>
<evidence type="ECO:0000313" key="2">
    <source>
        <dbReference type="Proteomes" id="UP000191672"/>
    </source>
</evidence>
<evidence type="ECO:0000313" key="1">
    <source>
        <dbReference type="EMBL" id="OQD87746.1"/>
    </source>
</evidence>
<organism evidence="1 2">
    <name type="scientific">Penicillium antarcticum</name>
    <dbReference type="NCBI Taxonomy" id="416450"/>
    <lineage>
        <taxon>Eukaryota</taxon>
        <taxon>Fungi</taxon>
        <taxon>Dikarya</taxon>
        <taxon>Ascomycota</taxon>
        <taxon>Pezizomycotina</taxon>
        <taxon>Eurotiomycetes</taxon>
        <taxon>Eurotiomycetidae</taxon>
        <taxon>Eurotiales</taxon>
        <taxon>Aspergillaceae</taxon>
        <taxon>Penicillium</taxon>
    </lineage>
</organism>
<gene>
    <name evidence="1" type="ORF">PENANT_c005G04475</name>
</gene>
<sequence length="86" mass="9896">MAGEEKLQSRVDGSKMTAELRKLMRKIEKEAESTYADLYANNVSWNRSQSHLQPSNIEKSQFLHPEFILRNLLKPSFIEAPFLGSN</sequence>
<reference evidence="2" key="1">
    <citation type="journal article" date="2017" name="Nat. Microbiol.">
        <title>Global analysis of biosynthetic gene clusters reveals vast potential of secondary metabolite production in Penicillium species.</title>
        <authorList>
            <person name="Nielsen J.C."/>
            <person name="Grijseels S."/>
            <person name="Prigent S."/>
            <person name="Ji B."/>
            <person name="Dainat J."/>
            <person name="Nielsen K.F."/>
            <person name="Frisvad J.C."/>
            <person name="Workman M."/>
            <person name="Nielsen J."/>
        </authorList>
    </citation>
    <scope>NUCLEOTIDE SEQUENCE [LARGE SCALE GENOMIC DNA]</scope>
    <source>
        <strain evidence="2">IBT 31811</strain>
    </source>
</reference>
<keyword evidence="2" id="KW-1185">Reference proteome</keyword>
<protein>
    <submittedName>
        <fullName evidence="1">Uncharacterized protein</fullName>
    </submittedName>
</protein>
<accession>A0A1V6QFT5</accession>
<name>A0A1V6QFT5_9EURO</name>
<comment type="caution">
    <text evidence="1">The sequence shown here is derived from an EMBL/GenBank/DDBJ whole genome shotgun (WGS) entry which is preliminary data.</text>
</comment>
<dbReference type="AlphaFoldDB" id="A0A1V6QFT5"/>
<dbReference type="EMBL" id="MDYN01000005">
    <property type="protein sequence ID" value="OQD87746.1"/>
    <property type="molecule type" value="Genomic_DNA"/>
</dbReference>
<dbReference type="Proteomes" id="UP000191672">
    <property type="component" value="Unassembled WGS sequence"/>
</dbReference>